<evidence type="ECO:0000313" key="10">
    <source>
        <dbReference type="Proteomes" id="UP000627715"/>
    </source>
</evidence>
<comment type="subunit">
    <text evidence="7">Monomer.</text>
</comment>
<dbReference type="GO" id="GO:0004416">
    <property type="term" value="F:hydroxyacylglutathione hydrolase activity"/>
    <property type="evidence" value="ECO:0007669"/>
    <property type="project" value="UniProtKB-UniRule"/>
</dbReference>
<evidence type="ECO:0000259" key="8">
    <source>
        <dbReference type="SMART" id="SM00849"/>
    </source>
</evidence>
<dbReference type="CDD" id="cd07723">
    <property type="entry name" value="hydroxyacylglutathione_hydrolase_MBL-fold"/>
    <property type="match status" value="1"/>
</dbReference>
<dbReference type="EMBL" id="BMIY01000008">
    <property type="protein sequence ID" value="GFZ76486.1"/>
    <property type="molecule type" value="Genomic_DNA"/>
</dbReference>
<comment type="similarity">
    <text evidence="3 7">Belongs to the metallo-beta-lactamase superfamily. Glyoxalase II family.</text>
</comment>
<comment type="cofactor">
    <cofactor evidence="7">
        <name>Zn(2+)</name>
        <dbReference type="ChEBI" id="CHEBI:29105"/>
    </cofactor>
    <text evidence="7">Binds 2 Zn(2+) ions per subunit.</text>
</comment>
<comment type="pathway">
    <text evidence="2 7">Secondary metabolite metabolism; methylglyoxal degradation; (R)-lactate from methylglyoxal: step 2/2.</text>
</comment>
<evidence type="ECO:0000256" key="5">
    <source>
        <dbReference type="ARBA" id="ARBA00022801"/>
    </source>
</evidence>
<feature type="binding site" evidence="7">
    <location>
        <position position="58"/>
    </location>
    <ligand>
        <name>Zn(2+)</name>
        <dbReference type="ChEBI" id="CHEBI:29105"/>
        <label>2</label>
    </ligand>
</feature>
<dbReference type="EC" id="3.1.2.6" evidence="7"/>
<dbReference type="InterPro" id="IPR035680">
    <property type="entry name" value="Clx_II_MBL"/>
</dbReference>
<name>A0A916QJ55_9GAMM</name>
<feature type="domain" description="Metallo-beta-lactamase" evidence="8">
    <location>
        <begin position="13"/>
        <end position="173"/>
    </location>
</feature>
<feature type="binding site" evidence="7">
    <location>
        <position position="59"/>
    </location>
    <ligand>
        <name>Zn(2+)</name>
        <dbReference type="ChEBI" id="CHEBI:29105"/>
        <label>2</label>
    </ligand>
</feature>
<dbReference type="SMART" id="SM00849">
    <property type="entry name" value="Lactamase_B"/>
    <property type="match status" value="1"/>
</dbReference>
<organism evidence="9 10">
    <name type="scientific">Pseudohongiella nitratireducens</name>
    <dbReference type="NCBI Taxonomy" id="1768907"/>
    <lineage>
        <taxon>Bacteria</taxon>
        <taxon>Pseudomonadati</taxon>
        <taxon>Pseudomonadota</taxon>
        <taxon>Gammaproteobacteria</taxon>
        <taxon>Pseudomonadales</taxon>
        <taxon>Pseudohongiellaceae</taxon>
        <taxon>Pseudohongiella</taxon>
    </lineage>
</organism>
<dbReference type="GO" id="GO:0019243">
    <property type="term" value="P:methylglyoxal catabolic process to D-lactate via S-lactoyl-glutathione"/>
    <property type="evidence" value="ECO:0007669"/>
    <property type="project" value="UniProtKB-UniRule"/>
</dbReference>
<dbReference type="NCBIfam" id="TIGR03413">
    <property type="entry name" value="GSH_gloB"/>
    <property type="match status" value="1"/>
</dbReference>
<comment type="catalytic activity">
    <reaction evidence="1 7">
        <text>an S-(2-hydroxyacyl)glutathione + H2O = a 2-hydroxy carboxylate + glutathione + H(+)</text>
        <dbReference type="Rhea" id="RHEA:21864"/>
        <dbReference type="ChEBI" id="CHEBI:15377"/>
        <dbReference type="ChEBI" id="CHEBI:15378"/>
        <dbReference type="ChEBI" id="CHEBI:57925"/>
        <dbReference type="ChEBI" id="CHEBI:58896"/>
        <dbReference type="ChEBI" id="CHEBI:71261"/>
        <dbReference type="EC" id="3.1.2.6"/>
    </reaction>
</comment>
<feature type="binding site" evidence="7">
    <location>
        <position position="135"/>
    </location>
    <ligand>
        <name>Zn(2+)</name>
        <dbReference type="ChEBI" id="CHEBI:29105"/>
        <label>2</label>
    </ligand>
</feature>
<reference evidence="9" key="1">
    <citation type="journal article" date="2014" name="Int. J. Syst. Evol. Microbiol.">
        <title>Complete genome sequence of Corynebacterium casei LMG S-19264T (=DSM 44701T), isolated from a smear-ripened cheese.</title>
        <authorList>
            <consortium name="US DOE Joint Genome Institute (JGI-PGF)"/>
            <person name="Walter F."/>
            <person name="Albersmeier A."/>
            <person name="Kalinowski J."/>
            <person name="Ruckert C."/>
        </authorList>
    </citation>
    <scope>NUCLEOTIDE SEQUENCE</scope>
    <source>
        <strain evidence="9">CGMCC 1.15425</strain>
    </source>
</reference>
<feature type="binding site" evidence="7">
    <location>
        <position position="173"/>
    </location>
    <ligand>
        <name>Zn(2+)</name>
        <dbReference type="ChEBI" id="CHEBI:29105"/>
        <label>2</label>
    </ligand>
</feature>
<evidence type="ECO:0000256" key="4">
    <source>
        <dbReference type="ARBA" id="ARBA00022723"/>
    </source>
</evidence>
<keyword evidence="6 7" id="KW-0862">Zinc</keyword>
<dbReference type="AlphaFoldDB" id="A0A916QJ55"/>
<dbReference type="HAMAP" id="MF_01374">
    <property type="entry name" value="Glyoxalase_2"/>
    <property type="match status" value="1"/>
</dbReference>
<keyword evidence="10" id="KW-1185">Reference proteome</keyword>
<dbReference type="SUPFAM" id="SSF56281">
    <property type="entry name" value="Metallo-hydrolase/oxidoreductase"/>
    <property type="match status" value="1"/>
</dbReference>
<dbReference type="Pfam" id="PF00753">
    <property type="entry name" value="Lactamase_B"/>
    <property type="match status" value="1"/>
</dbReference>
<dbReference type="PANTHER" id="PTHR43705:SF1">
    <property type="entry name" value="HYDROXYACYLGLUTATHIONE HYDROLASE GLOB"/>
    <property type="match status" value="1"/>
</dbReference>
<evidence type="ECO:0000256" key="7">
    <source>
        <dbReference type="HAMAP-Rule" id="MF_01374"/>
    </source>
</evidence>
<dbReference type="OrthoDB" id="9802248at2"/>
<accession>A0A916QJ55</accession>
<proteinExistence type="inferred from homology"/>
<dbReference type="Gene3D" id="3.60.15.10">
    <property type="entry name" value="Ribonuclease Z/Hydroxyacylglutathione hydrolase-like"/>
    <property type="match status" value="1"/>
</dbReference>
<dbReference type="InterPro" id="IPR001279">
    <property type="entry name" value="Metallo-B-lactamas"/>
</dbReference>
<reference evidence="9" key="2">
    <citation type="submission" date="2020-09" db="EMBL/GenBank/DDBJ databases">
        <authorList>
            <person name="Sun Q."/>
            <person name="Zhou Y."/>
        </authorList>
    </citation>
    <scope>NUCLEOTIDE SEQUENCE</scope>
    <source>
        <strain evidence="9">CGMCC 1.15425</strain>
    </source>
</reference>
<gene>
    <name evidence="7 9" type="primary">gloB</name>
    <name evidence="9" type="ORF">GCM10011403_19290</name>
</gene>
<dbReference type="InterPro" id="IPR017782">
    <property type="entry name" value="Hydroxyacylglutathione_Hdrlase"/>
</dbReference>
<sequence length="262" mass="28555">MSNAIHPIPAFTDNYIWAIRCGNQCLVVDPGDATPVLSYLEQTQVKLAGILITHHHADHTGGLNTLLNTFPGCPVYGPQGNHIKGITIALGDGDQLEPLPGLTFKVLTVPGHTLDHIAFFASEGLNGPPLLFCGDTLFAGGCGRIFEGDPGMMYTSLSRLTELPDQTQVYCAHEYTMANLGFAAKADPDNSALFTRIKTEQSKREKNEPTLPSTIGIELRTNPFLRCHNTEVATQVAQHWNKDVASSATEIFADLRRWKDNA</sequence>
<dbReference type="GO" id="GO:0046872">
    <property type="term" value="F:metal ion binding"/>
    <property type="evidence" value="ECO:0007669"/>
    <property type="project" value="UniProtKB-KW"/>
</dbReference>
<feature type="binding site" evidence="7">
    <location>
        <position position="112"/>
    </location>
    <ligand>
        <name>Zn(2+)</name>
        <dbReference type="ChEBI" id="CHEBI:29105"/>
        <label>1</label>
    </ligand>
</feature>
<comment type="caution">
    <text evidence="9">The sequence shown here is derived from an EMBL/GenBank/DDBJ whole genome shotgun (WGS) entry which is preliminary data.</text>
</comment>
<dbReference type="RefSeq" id="WP_068811860.1">
    <property type="nucleotide sequence ID" value="NZ_BMIY01000008.1"/>
</dbReference>
<evidence type="ECO:0000256" key="6">
    <source>
        <dbReference type="ARBA" id="ARBA00022833"/>
    </source>
</evidence>
<keyword evidence="4 7" id="KW-0479">Metal-binding</keyword>
<comment type="function">
    <text evidence="7">Thiolesterase that catalyzes the hydrolysis of S-D-lactoyl-glutathione to form glutathione and D-lactic acid.</text>
</comment>
<keyword evidence="5 7" id="KW-0378">Hydrolase</keyword>
<dbReference type="InterPro" id="IPR032282">
    <property type="entry name" value="HAGH_C"/>
</dbReference>
<evidence type="ECO:0000256" key="2">
    <source>
        <dbReference type="ARBA" id="ARBA00004963"/>
    </source>
</evidence>
<feature type="binding site" evidence="7">
    <location>
        <position position="135"/>
    </location>
    <ligand>
        <name>Zn(2+)</name>
        <dbReference type="ChEBI" id="CHEBI:29105"/>
        <label>1</label>
    </ligand>
</feature>
<protein>
    <recommendedName>
        <fullName evidence="7">Hydroxyacylglutathione hydrolase</fullName>
        <ecNumber evidence="7">3.1.2.6</ecNumber>
    </recommendedName>
    <alternativeName>
        <fullName evidence="7">Glyoxalase II</fullName>
        <shortName evidence="7">Glx II</shortName>
    </alternativeName>
</protein>
<evidence type="ECO:0000256" key="1">
    <source>
        <dbReference type="ARBA" id="ARBA00001623"/>
    </source>
</evidence>
<dbReference type="PIRSF" id="PIRSF005457">
    <property type="entry name" value="Glx"/>
    <property type="match status" value="1"/>
</dbReference>
<dbReference type="InterPro" id="IPR050110">
    <property type="entry name" value="Glyoxalase_II_hydrolase"/>
</dbReference>
<dbReference type="InterPro" id="IPR036866">
    <property type="entry name" value="RibonucZ/Hydroxyglut_hydro"/>
</dbReference>
<dbReference type="Pfam" id="PF16123">
    <property type="entry name" value="HAGH_C"/>
    <property type="match status" value="1"/>
</dbReference>
<feature type="binding site" evidence="7">
    <location>
        <position position="56"/>
    </location>
    <ligand>
        <name>Zn(2+)</name>
        <dbReference type="ChEBI" id="CHEBI:29105"/>
        <label>1</label>
    </ligand>
</feature>
<evidence type="ECO:0000256" key="3">
    <source>
        <dbReference type="ARBA" id="ARBA00006759"/>
    </source>
</evidence>
<evidence type="ECO:0000313" key="9">
    <source>
        <dbReference type="EMBL" id="GFZ76486.1"/>
    </source>
</evidence>
<feature type="binding site" evidence="7">
    <location>
        <position position="54"/>
    </location>
    <ligand>
        <name>Zn(2+)</name>
        <dbReference type="ChEBI" id="CHEBI:29105"/>
        <label>1</label>
    </ligand>
</feature>
<dbReference type="PANTHER" id="PTHR43705">
    <property type="entry name" value="HYDROXYACYLGLUTATHIONE HYDROLASE"/>
    <property type="match status" value="1"/>
</dbReference>
<dbReference type="Proteomes" id="UP000627715">
    <property type="component" value="Unassembled WGS sequence"/>
</dbReference>